<sequence length="82" mass="8953">QQAASGCQRGAHGLPDELKDVDLTNKDSIAIVQEHFMKNQVASKKLNNFLQNQKQQPIIKLPIGAAVGNKFSSSSNLTNLKH</sequence>
<dbReference type="Proteomes" id="UP000682733">
    <property type="component" value="Unassembled WGS sequence"/>
</dbReference>
<accession>A0A8S2G2H2</accession>
<dbReference type="Proteomes" id="UP000677228">
    <property type="component" value="Unassembled WGS sequence"/>
</dbReference>
<reference evidence="1" key="1">
    <citation type="submission" date="2021-02" db="EMBL/GenBank/DDBJ databases">
        <authorList>
            <person name="Nowell W R."/>
        </authorList>
    </citation>
    <scope>NUCLEOTIDE SEQUENCE</scope>
</reference>
<protein>
    <submittedName>
        <fullName evidence="1">Uncharacterized protein</fullName>
    </submittedName>
</protein>
<organism evidence="1 3">
    <name type="scientific">Didymodactylos carnosus</name>
    <dbReference type="NCBI Taxonomy" id="1234261"/>
    <lineage>
        <taxon>Eukaryota</taxon>
        <taxon>Metazoa</taxon>
        <taxon>Spiralia</taxon>
        <taxon>Gnathifera</taxon>
        <taxon>Rotifera</taxon>
        <taxon>Eurotatoria</taxon>
        <taxon>Bdelloidea</taxon>
        <taxon>Philodinida</taxon>
        <taxon>Philodinidae</taxon>
        <taxon>Didymodactylos</taxon>
    </lineage>
</organism>
<evidence type="ECO:0000313" key="3">
    <source>
        <dbReference type="Proteomes" id="UP000677228"/>
    </source>
</evidence>
<dbReference type="EMBL" id="CAJNOK010054686">
    <property type="protein sequence ID" value="CAF1616634.1"/>
    <property type="molecule type" value="Genomic_DNA"/>
</dbReference>
<evidence type="ECO:0000313" key="2">
    <source>
        <dbReference type="EMBL" id="CAF4433631.1"/>
    </source>
</evidence>
<dbReference type="AlphaFoldDB" id="A0A8S2G2H2"/>
<feature type="non-terminal residue" evidence="1">
    <location>
        <position position="1"/>
    </location>
</feature>
<gene>
    <name evidence="1" type="ORF">OVA965_LOCUS42957</name>
    <name evidence="2" type="ORF">TMI583_LOCUS45032</name>
</gene>
<name>A0A8S2G2H2_9BILA</name>
<evidence type="ECO:0000313" key="1">
    <source>
        <dbReference type="EMBL" id="CAF1616634.1"/>
    </source>
</evidence>
<proteinExistence type="predicted"/>
<comment type="caution">
    <text evidence="1">The sequence shown here is derived from an EMBL/GenBank/DDBJ whole genome shotgun (WGS) entry which is preliminary data.</text>
</comment>
<dbReference type="EMBL" id="CAJOBA010079274">
    <property type="protein sequence ID" value="CAF4433631.1"/>
    <property type="molecule type" value="Genomic_DNA"/>
</dbReference>